<evidence type="ECO:0000256" key="5">
    <source>
        <dbReference type="ARBA" id="ARBA00022840"/>
    </source>
</evidence>
<dbReference type="PANTHER" id="PTHR43085">
    <property type="entry name" value="HEXOKINASE FAMILY MEMBER"/>
    <property type="match status" value="1"/>
</dbReference>
<keyword evidence="5" id="KW-0067">ATP-binding</keyword>
<dbReference type="InterPro" id="IPR029056">
    <property type="entry name" value="Ribokinase-like"/>
</dbReference>
<keyword evidence="3" id="KW-0547">Nucleotide-binding</keyword>
<dbReference type="Gene3D" id="3.40.1190.20">
    <property type="match status" value="1"/>
</dbReference>
<dbReference type="CDD" id="cd01166">
    <property type="entry name" value="KdgK"/>
    <property type="match status" value="1"/>
</dbReference>
<reference evidence="7" key="1">
    <citation type="submission" date="2020-05" db="EMBL/GenBank/DDBJ databases">
        <authorList>
            <person name="Chiriac C."/>
            <person name="Salcher M."/>
            <person name="Ghai R."/>
            <person name="Kavagutti S V."/>
        </authorList>
    </citation>
    <scope>NUCLEOTIDE SEQUENCE</scope>
</reference>
<dbReference type="GO" id="GO:0016301">
    <property type="term" value="F:kinase activity"/>
    <property type="evidence" value="ECO:0007669"/>
    <property type="project" value="UniProtKB-KW"/>
</dbReference>
<sequence>MAKTFDLFTFGETLALFMTTDTDSVITARNYSMDAVGTEANVAVAAHLLGLNVYFQTKLGPDELGIAVSNRFADVGLATKHFITCENYTGALVRNHGGTQPFVNTYLRRSSAGSTFSPADIDEGALINSKWLHVTGISVSISETSKNAVIHALDIARKNKVGISFDLNYRKKLWDVDIASKTLNSIIKDLDVVSGGVDEYEIIFGSKDPEENLAKVAALGVKTVIMTAGPDEMRILHEGRRFNFMPDKVKLVDPVGSGDAFISGTISGLIGGLSIEDAIAQGSKCGAAVAATRGDWARMITGESGVLKSITSGVLNG</sequence>
<keyword evidence="2" id="KW-0808">Transferase</keyword>
<protein>
    <submittedName>
        <fullName evidence="7">Unannotated protein</fullName>
    </submittedName>
</protein>
<gene>
    <name evidence="7" type="ORF">UFOPK1795_01177</name>
</gene>
<evidence type="ECO:0000259" key="6">
    <source>
        <dbReference type="Pfam" id="PF00294"/>
    </source>
</evidence>
<dbReference type="InterPro" id="IPR011611">
    <property type="entry name" value="PfkB_dom"/>
</dbReference>
<dbReference type="Pfam" id="PF00294">
    <property type="entry name" value="PfkB"/>
    <property type="match status" value="1"/>
</dbReference>
<name>A0A6J6GW79_9ZZZZ</name>
<accession>A0A6J6GW79</accession>
<evidence type="ECO:0000313" key="7">
    <source>
        <dbReference type="EMBL" id="CAB4600908.1"/>
    </source>
</evidence>
<comment type="similarity">
    <text evidence="1">Belongs to the carbohydrate kinase PfkB family.</text>
</comment>
<proteinExistence type="inferred from homology"/>
<feature type="domain" description="Carbohydrate kinase PfkB" evidence="6">
    <location>
        <begin position="7"/>
        <end position="294"/>
    </location>
</feature>
<dbReference type="AlphaFoldDB" id="A0A6J6GW79"/>
<organism evidence="7">
    <name type="scientific">freshwater metagenome</name>
    <dbReference type="NCBI Taxonomy" id="449393"/>
    <lineage>
        <taxon>unclassified sequences</taxon>
        <taxon>metagenomes</taxon>
        <taxon>ecological metagenomes</taxon>
    </lineage>
</organism>
<evidence type="ECO:0000256" key="1">
    <source>
        <dbReference type="ARBA" id="ARBA00010688"/>
    </source>
</evidence>
<dbReference type="SUPFAM" id="SSF53613">
    <property type="entry name" value="Ribokinase-like"/>
    <property type="match status" value="1"/>
</dbReference>
<evidence type="ECO:0000256" key="2">
    <source>
        <dbReference type="ARBA" id="ARBA00022679"/>
    </source>
</evidence>
<evidence type="ECO:0000256" key="4">
    <source>
        <dbReference type="ARBA" id="ARBA00022777"/>
    </source>
</evidence>
<dbReference type="PANTHER" id="PTHR43085:SF1">
    <property type="entry name" value="PSEUDOURIDINE KINASE-RELATED"/>
    <property type="match status" value="1"/>
</dbReference>
<dbReference type="InterPro" id="IPR050306">
    <property type="entry name" value="PfkB_Carbo_kinase"/>
</dbReference>
<keyword evidence="4" id="KW-0418">Kinase</keyword>
<dbReference type="GO" id="GO:0005524">
    <property type="term" value="F:ATP binding"/>
    <property type="evidence" value="ECO:0007669"/>
    <property type="project" value="UniProtKB-KW"/>
</dbReference>
<dbReference type="EMBL" id="CAEZUG010000088">
    <property type="protein sequence ID" value="CAB4600908.1"/>
    <property type="molecule type" value="Genomic_DNA"/>
</dbReference>
<evidence type="ECO:0000256" key="3">
    <source>
        <dbReference type="ARBA" id="ARBA00022741"/>
    </source>
</evidence>